<feature type="domain" description="EAL" evidence="2">
    <location>
        <begin position="483"/>
        <end position="738"/>
    </location>
</feature>
<dbReference type="InterPro" id="IPR052155">
    <property type="entry name" value="Biofilm_reg_signaling"/>
</dbReference>
<dbReference type="Gene3D" id="3.20.20.450">
    <property type="entry name" value="EAL domain"/>
    <property type="match status" value="1"/>
</dbReference>
<dbReference type="CDD" id="cd01949">
    <property type="entry name" value="GGDEF"/>
    <property type="match status" value="1"/>
</dbReference>
<evidence type="ECO:0000259" key="3">
    <source>
        <dbReference type="PROSITE" id="PS50887"/>
    </source>
</evidence>
<dbReference type="InterPro" id="IPR043128">
    <property type="entry name" value="Rev_trsase/Diguanyl_cyclase"/>
</dbReference>
<reference evidence="5" key="1">
    <citation type="submission" date="2016-10" db="EMBL/GenBank/DDBJ databases">
        <authorList>
            <person name="Varghese N."/>
            <person name="Submissions S."/>
        </authorList>
    </citation>
    <scope>NUCLEOTIDE SEQUENCE [LARGE SCALE GENOMIC DNA]</scope>
    <source>
        <strain evidence="5">DSM 45245</strain>
    </source>
</reference>
<accession>A0A1H3KU03</accession>
<dbReference type="Gene3D" id="3.40.50.2300">
    <property type="match status" value="1"/>
</dbReference>
<dbReference type="CDD" id="cd01948">
    <property type="entry name" value="EAL"/>
    <property type="match status" value="1"/>
</dbReference>
<dbReference type="PANTHER" id="PTHR44757:SF2">
    <property type="entry name" value="BIOFILM ARCHITECTURE MAINTENANCE PROTEIN MBAA"/>
    <property type="match status" value="1"/>
</dbReference>
<dbReference type="InterPro" id="IPR000160">
    <property type="entry name" value="GGDEF_dom"/>
</dbReference>
<dbReference type="Pfam" id="PF00563">
    <property type="entry name" value="EAL"/>
    <property type="match status" value="1"/>
</dbReference>
<dbReference type="NCBIfam" id="TIGR00254">
    <property type="entry name" value="GGDEF"/>
    <property type="match status" value="1"/>
</dbReference>
<proteinExistence type="predicted"/>
<dbReference type="InterPro" id="IPR035919">
    <property type="entry name" value="EAL_sf"/>
</dbReference>
<dbReference type="Proteomes" id="UP000242415">
    <property type="component" value="Unassembled WGS sequence"/>
</dbReference>
<dbReference type="InterPro" id="IPR029787">
    <property type="entry name" value="Nucleotide_cyclase"/>
</dbReference>
<feature type="compositionally biased region" description="Gly residues" evidence="1">
    <location>
        <begin position="128"/>
        <end position="141"/>
    </location>
</feature>
<dbReference type="SUPFAM" id="SSF141868">
    <property type="entry name" value="EAL domain-like"/>
    <property type="match status" value="1"/>
</dbReference>
<evidence type="ECO:0000313" key="5">
    <source>
        <dbReference type="Proteomes" id="UP000242415"/>
    </source>
</evidence>
<dbReference type="PROSITE" id="PS50883">
    <property type="entry name" value="EAL"/>
    <property type="match status" value="1"/>
</dbReference>
<evidence type="ECO:0000259" key="2">
    <source>
        <dbReference type="PROSITE" id="PS50883"/>
    </source>
</evidence>
<dbReference type="FunFam" id="3.20.20.450:FF:000001">
    <property type="entry name" value="Cyclic di-GMP phosphodiesterase yahA"/>
    <property type="match status" value="1"/>
</dbReference>
<evidence type="ECO:0000256" key="1">
    <source>
        <dbReference type="SAM" id="MobiDB-lite"/>
    </source>
</evidence>
<feature type="region of interest" description="Disordered" evidence="1">
    <location>
        <begin position="122"/>
        <end position="161"/>
    </location>
</feature>
<sequence>MPRELTVGVLTPHLGGGHYGALLDAITRAAAASHATVVAIQTLNAAPERIDVAEPADLPAPVAWEHVAGFLVLDRAVGPGYLAALREAGKPVVAVGDGARGPEDPMALGRTAVAAFLAQLRDPTTDGTGPGGSAGSGGGHGDPSPHRDGGPPAEPPAPHDVVLDLLRPGQGDPRELGWLRRTSVRAGVLGLWAEGRCDAHADATLELAGTFVRGRGADAVAGDTTSTRHFPPPELLALAAERPDDLVQVVPVAGGGSDWGLLAVVDAAEPDATTGRDRLNHWAALLTVALDHRAVQRELRDQQEQLRVAARYDHLTGLANRSLFLCRVDAAIEAARHRPDHRYAVIFVDLDGFKVINDSLGHSAGDRLLIQVAERIKTCLREPAVTARLSADEFVVLLDGIEDPAAPTRVAERLHATLARPFQLQGREVVATATIGIAFGEPRYEHAEDLVRDADIAMCWSKSRRKGSHAVFDVTMHARAVSRLQIETELRRAVERDEFEVHYQPIVDLPTGKVHAFEALVRWRHPERGLVQPDDFLPIAEETGLILPIGQRMLDEVCRRVAAWQRDIGRPDLSVSLNISNRQFWHGGLVDDVARSLHDSGLTARSLSLEITEGVIMHNVGLARKLLKDLHGLGCRLHIDDFGTGYSSLEALHRLPIDALKIDRSFVSGLGVDPRSGELVRTIVLMGRNLGLDLIGEGIENAEQREHLLRLDCTYGQGYLLSRPVPAEPAAALVTRRH</sequence>
<evidence type="ECO:0000313" key="4">
    <source>
        <dbReference type="EMBL" id="SDY55652.1"/>
    </source>
</evidence>
<dbReference type="SMART" id="SM00267">
    <property type="entry name" value="GGDEF"/>
    <property type="match status" value="1"/>
</dbReference>
<feature type="domain" description="GGDEF" evidence="3">
    <location>
        <begin position="341"/>
        <end position="474"/>
    </location>
</feature>
<dbReference type="Pfam" id="PF00990">
    <property type="entry name" value="GGDEF"/>
    <property type="match status" value="1"/>
</dbReference>
<dbReference type="EMBL" id="FNPH01000002">
    <property type="protein sequence ID" value="SDY55652.1"/>
    <property type="molecule type" value="Genomic_DNA"/>
</dbReference>
<gene>
    <name evidence="4" type="ORF">SAMN05444365_102634</name>
</gene>
<dbReference type="OrthoDB" id="8864477at2"/>
<dbReference type="PANTHER" id="PTHR44757">
    <property type="entry name" value="DIGUANYLATE CYCLASE DGCP"/>
    <property type="match status" value="1"/>
</dbReference>
<dbReference type="PROSITE" id="PS50887">
    <property type="entry name" value="GGDEF"/>
    <property type="match status" value="1"/>
</dbReference>
<dbReference type="SMART" id="SM00052">
    <property type="entry name" value="EAL"/>
    <property type="match status" value="1"/>
</dbReference>
<dbReference type="InterPro" id="IPR001633">
    <property type="entry name" value="EAL_dom"/>
</dbReference>
<dbReference type="Gene3D" id="3.30.70.270">
    <property type="match status" value="1"/>
</dbReference>
<dbReference type="STRING" id="405436.SAMN05444365_102634"/>
<dbReference type="SUPFAM" id="SSF55073">
    <property type="entry name" value="Nucleotide cyclase"/>
    <property type="match status" value="1"/>
</dbReference>
<organism evidence="4 5">
    <name type="scientific">Micromonospora pattaloongensis</name>
    <dbReference type="NCBI Taxonomy" id="405436"/>
    <lineage>
        <taxon>Bacteria</taxon>
        <taxon>Bacillati</taxon>
        <taxon>Actinomycetota</taxon>
        <taxon>Actinomycetes</taxon>
        <taxon>Micromonosporales</taxon>
        <taxon>Micromonosporaceae</taxon>
        <taxon>Micromonospora</taxon>
    </lineage>
</organism>
<keyword evidence="5" id="KW-1185">Reference proteome</keyword>
<dbReference type="AlphaFoldDB" id="A0A1H3KU03"/>
<protein>
    <submittedName>
        <fullName evidence="4">Diguanylate cyclase (GGDEF) domain-containing protein</fullName>
    </submittedName>
</protein>
<dbReference type="RefSeq" id="WP_139307202.1">
    <property type="nucleotide sequence ID" value="NZ_FNPH01000002.1"/>
</dbReference>
<name>A0A1H3KU03_9ACTN</name>